<evidence type="ECO:0000256" key="3">
    <source>
        <dbReference type="ARBA" id="ARBA00022475"/>
    </source>
</evidence>
<dbReference type="PANTHER" id="PTHR43663:SF2">
    <property type="entry name" value="CHROMATE TRANSPORT PROTEIN-RELATED"/>
    <property type="match status" value="1"/>
</dbReference>
<gene>
    <name evidence="8" type="ORF">SAMN02745171_00179</name>
</gene>
<dbReference type="STRING" id="29524.SAMN02745171_00179"/>
<evidence type="ECO:0000313" key="9">
    <source>
        <dbReference type="Proteomes" id="UP000190121"/>
    </source>
</evidence>
<protein>
    <submittedName>
        <fullName evidence="8">Chromate transporter</fullName>
    </submittedName>
</protein>
<proteinExistence type="inferred from homology"/>
<evidence type="ECO:0000256" key="2">
    <source>
        <dbReference type="ARBA" id="ARBA00005262"/>
    </source>
</evidence>
<feature type="transmembrane region" description="Helical" evidence="7">
    <location>
        <begin position="74"/>
        <end position="93"/>
    </location>
</feature>
<dbReference type="OrthoDB" id="9788907at2"/>
<dbReference type="GO" id="GO:0005886">
    <property type="term" value="C:plasma membrane"/>
    <property type="evidence" value="ECO:0007669"/>
    <property type="project" value="UniProtKB-SubCell"/>
</dbReference>
<dbReference type="GO" id="GO:0015109">
    <property type="term" value="F:chromate transmembrane transporter activity"/>
    <property type="evidence" value="ECO:0007669"/>
    <property type="project" value="InterPro"/>
</dbReference>
<dbReference type="Proteomes" id="UP000190121">
    <property type="component" value="Unassembled WGS sequence"/>
</dbReference>
<dbReference type="InterPro" id="IPR003370">
    <property type="entry name" value="Chromate_transpt"/>
</dbReference>
<comment type="similarity">
    <text evidence="2">Belongs to the chromate ion transporter (CHR) (TC 2.A.51) family.</text>
</comment>
<keyword evidence="4 7" id="KW-0812">Transmembrane</keyword>
<dbReference type="PANTHER" id="PTHR43663">
    <property type="entry name" value="CHROMATE TRANSPORT PROTEIN-RELATED"/>
    <property type="match status" value="1"/>
</dbReference>
<keyword evidence="3" id="KW-1003">Cell membrane</keyword>
<evidence type="ECO:0000313" key="8">
    <source>
        <dbReference type="EMBL" id="SJZ46559.1"/>
    </source>
</evidence>
<keyword evidence="5 7" id="KW-1133">Transmembrane helix</keyword>
<evidence type="ECO:0000256" key="7">
    <source>
        <dbReference type="SAM" id="Phobius"/>
    </source>
</evidence>
<evidence type="ECO:0000256" key="4">
    <source>
        <dbReference type="ARBA" id="ARBA00022692"/>
    </source>
</evidence>
<evidence type="ECO:0000256" key="1">
    <source>
        <dbReference type="ARBA" id="ARBA00004651"/>
    </source>
</evidence>
<feature type="transmembrane region" description="Helical" evidence="7">
    <location>
        <begin position="44"/>
        <end position="67"/>
    </location>
</feature>
<feature type="transmembrane region" description="Helical" evidence="7">
    <location>
        <begin position="133"/>
        <end position="151"/>
    </location>
</feature>
<dbReference type="AlphaFoldDB" id="A0A1T4KVW0"/>
<evidence type="ECO:0000256" key="6">
    <source>
        <dbReference type="ARBA" id="ARBA00023136"/>
    </source>
</evidence>
<dbReference type="RefSeq" id="WP_078736148.1">
    <property type="nucleotide sequence ID" value="NZ_FUXE01000002.1"/>
</dbReference>
<dbReference type="Pfam" id="PF02417">
    <property type="entry name" value="Chromate_transp"/>
    <property type="match status" value="1"/>
</dbReference>
<accession>A0A1T4KVW0</accession>
<organism evidence="8 9">
    <name type="scientific">Porphyromonas circumdentaria</name>
    <dbReference type="NCBI Taxonomy" id="29524"/>
    <lineage>
        <taxon>Bacteria</taxon>
        <taxon>Pseudomonadati</taxon>
        <taxon>Bacteroidota</taxon>
        <taxon>Bacteroidia</taxon>
        <taxon>Bacteroidales</taxon>
        <taxon>Porphyromonadaceae</taxon>
        <taxon>Porphyromonas</taxon>
    </lineage>
</organism>
<feature type="transmembrane region" description="Helical" evidence="7">
    <location>
        <begin position="5"/>
        <end position="24"/>
    </location>
</feature>
<comment type="subcellular location">
    <subcellularLocation>
        <location evidence="1">Cell membrane</location>
        <topology evidence="1">Multi-pass membrane protein</topology>
    </subcellularLocation>
</comment>
<sequence length="184" mass="20667">MLFRLFYTFFRIGLFTFGGGYAMLPFIEYEVVERYKWISQKEFLNLFAMAQSLPGVFAVNMSIFIGYRLGKFRGGFVAAIATILPSFIVLLSITLFFENIQDNRYIMAIMQGLRPAVVALIALPVYSTWRKMALPRGMLIIPIAVALLVWFFGVSPIVIIVTSALGGILYGMGIRPALNKEGKL</sequence>
<dbReference type="EMBL" id="FUXE01000002">
    <property type="protein sequence ID" value="SJZ46559.1"/>
    <property type="molecule type" value="Genomic_DNA"/>
</dbReference>
<evidence type="ECO:0000256" key="5">
    <source>
        <dbReference type="ARBA" id="ARBA00022989"/>
    </source>
</evidence>
<keyword evidence="9" id="KW-1185">Reference proteome</keyword>
<keyword evidence="6 7" id="KW-0472">Membrane</keyword>
<name>A0A1T4KVW0_9PORP</name>
<reference evidence="9" key="1">
    <citation type="submission" date="2017-02" db="EMBL/GenBank/DDBJ databases">
        <authorList>
            <person name="Varghese N."/>
            <person name="Submissions S."/>
        </authorList>
    </citation>
    <scope>NUCLEOTIDE SEQUENCE [LARGE SCALE GENOMIC DNA]</scope>
    <source>
        <strain evidence="9">ATCC 51356</strain>
    </source>
</reference>
<dbReference type="InterPro" id="IPR052518">
    <property type="entry name" value="CHR_Transporter"/>
</dbReference>
<feature type="transmembrane region" description="Helical" evidence="7">
    <location>
        <begin position="105"/>
        <end position="126"/>
    </location>
</feature>